<protein>
    <submittedName>
        <fullName evidence="3">Type IV pilus modification protein PilV</fullName>
    </submittedName>
</protein>
<name>A0A6C0U332_9GAMM</name>
<dbReference type="InterPro" id="IPR013362">
    <property type="entry name" value="Pilus_4_PilV"/>
</dbReference>
<evidence type="ECO:0000259" key="2">
    <source>
        <dbReference type="Pfam" id="PF22150"/>
    </source>
</evidence>
<feature type="domain" description="Type IV pilin Tt1218-like" evidence="2">
    <location>
        <begin position="38"/>
        <end position="113"/>
    </location>
</feature>
<evidence type="ECO:0000313" key="3">
    <source>
        <dbReference type="EMBL" id="QIB66348.1"/>
    </source>
</evidence>
<dbReference type="KEGG" id="kim:G3T16_13985"/>
<dbReference type="NCBIfam" id="TIGR02523">
    <property type="entry name" value="type_IV_pilV"/>
    <property type="match status" value="1"/>
</dbReference>
<gene>
    <name evidence="3" type="primary">pilV</name>
    <name evidence="3" type="ORF">G3T16_13985</name>
</gene>
<evidence type="ECO:0000313" key="4">
    <source>
        <dbReference type="Proteomes" id="UP000477680"/>
    </source>
</evidence>
<evidence type="ECO:0000256" key="1">
    <source>
        <dbReference type="SAM" id="Phobius"/>
    </source>
</evidence>
<dbReference type="InterPro" id="IPR054402">
    <property type="entry name" value="Tt1218-like_dom"/>
</dbReference>
<dbReference type="Pfam" id="PF22150">
    <property type="entry name" value="Tt1218-like"/>
    <property type="match status" value="1"/>
</dbReference>
<proteinExistence type="predicted"/>
<dbReference type="RefSeq" id="WP_163495782.1">
    <property type="nucleotide sequence ID" value="NZ_CP048711.1"/>
</dbReference>
<reference evidence="3 4" key="1">
    <citation type="submission" date="2020-02" db="EMBL/GenBank/DDBJ databases">
        <title>Genome sequencing for Kineobactrum sp. M2.</title>
        <authorList>
            <person name="Park S.-J."/>
        </authorList>
    </citation>
    <scope>NUCLEOTIDE SEQUENCE [LARGE SCALE GENOMIC DNA]</scope>
    <source>
        <strain evidence="3 4">M2</strain>
    </source>
</reference>
<accession>A0A6C0U332</accession>
<sequence length="200" mass="20289">MSRAGVNGPGARGQAGAGLIEVMIALLVFAVGLLGTVALQLTAKKSSFEATQRSIATGLARDIIERMRSNPGQVPAYVIDDVGDTANPVTASATCTQAAAVHCSPGQLAAWDLADWYGLLIGATETVTVDGVLANAGGLVEPRACISNAGGNITVAIAWRGVNEMVDASEAQCGSGKGVYGDDDALRRVLVMTTYIGGPG</sequence>
<keyword evidence="4" id="KW-1185">Reference proteome</keyword>
<keyword evidence="1" id="KW-1133">Transmembrane helix</keyword>
<keyword evidence="1" id="KW-0472">Membrane</keyword>
<dbReference type="EMBL" id="CP048711">
    <property type="protein sequence ID" value="QIB66348.1"/>
    <property type="molecule type" value="Genomic_DNA"/>
</dbReference>
<feature type="transmembrane region" description="Helical" evidence="1">
    <location>
        <begin position="20"/>
        <end position="43"/>
    </location>
</feature>
<dbReference type="Proteomes" id="UP000477680">
    <property type="component" value="Chromosome"/>
</dbReference>
<dbReference type="AlphaFoldDB" id="A0A6C0U332"/>
<organism evidence="3 4">
    <name type="scientific">Kineobactrum salinum</name>
    <dbReference type="NCBI Taxonomy" id="2708301"/>
    <lineage>
        <taxon>Bacteria</taxon>
        <taxon>Pseudomonadati</taxon>
        <taxon>Pseudomonadota</taxon>
        <taxon>Gammaproteobacteria</taxon>
        <taxon>Cellvibrionales</taxon>
        <taxon>Halieaceae</taxon>
        <taxon>Kineobactrum</taxon>
    </lineage>
</organism>
<keyword evidence="1" id="KW-0812">Transmembrane</keyword>